<dbReference type="PROSITE" id="PS01124">
    <property type="entry name" value="HTH_ARAC_FAMILY_2"/>
    <property type="match status" value="1"/>
</dbReference>
<keyword evidence="3" id="KW-0804">Transcription</keyword>
<keyword evidence="4" id="KW-0812">Transmembrane</keyword>
<evidence type="ECO:0000313" key="7">
    <source>
        <dbReference type="Proteomes" id="UP000653578"/>
    </source>
</evidence>
<keyword evidence="2" id="KW-0238">DNA-binding</keyword>
<name>A0ABX1X3K3_9BACL</name>
<evidence type="ECO:0000256" key="2">
    <source>
        <dbReference type="ARBA" id="ARBA00023125"/>
    </source>
</evidence>
<evidence type="ECO:0000259" key="5">
    <source>
        <dbReference type="PROSITE" id="PS01124"/>
    </source>
</evidence>
<keyword evidence="4" id="KW-0472">Membrane</keyword>
<keyword evidence="7" id="KW-1185">Reference proteome</keyword>
<evidence type="ECO:0000256" key="4">
    <source>
        <dbReference type="SAM" id="Phobius"/>
    </source>
</evidence>
<feature type="transmembrane region" description="Helical" evidence="4">
    <location>
        <begin position="307"/>
        <end position="327"/>
    </location>
</feature>
<organism evidence="6 7">
    <name type="scientific">Paenibacillus plantarum</name>
    <dbReference type="NCBI Taxonomy" id="2654975"/>
    <lineage>
        <taxon>Bacteria</taxon>
        <taxon>Bacillati</taxon>
        <taxon>Bacillota</taxon>
        <taxon>Bacilli</taxon>
        <taxon>Bacillales</taxon>
        <taxon>Paenibacillaceae</taxon>
        <taxon>Paenibacillus</taxon>
    </lineage>
</organism>
<evidence type="ECO:0000256" key="1">
    <source>
        <dbReference type="ARBA" id="ARBA00023015"/>
    </source>
</evidence>
<feature type="domain" description="HTH araC/xylS-type" evidence="5">
    <location>
        <begin position="674"/>
        <end position="773"/>
    </location>
</feature>
<evidence type="ECO:0000313" key="6">
    <source>
        <dbReference type="EMBL" id="NOU62678.1"/>
    </source>
</evidence>
<feature type="transmembrane region" description="Helical" evidence="4">
    <location>
        <begin position="15"/>
        <end position="38"/>
    </location>
</feature>
<sequence length="779" mass="89004">MSTGKKQRTPQVSRLMTYFFSYLFLVVFLLAAIGGFVYTKFFDTLEGIVEQSNITSLKQIRDQIDQRFNELRQMSLQISSNNKLMRYSFSEGGYETKQGIQELRSYGSTHSYLLDIGLYFNEMSEQKVYAASGVYDLDTFFENVYPFAHLNHVEFKNLAAGLKEPYLLPVQSISLNGANKLDAAIYMFPLPGNGVKPTQVLLYLISGAEMKKAIGGAIKEFEGEAFIIDKDDHIIVSASSGSGEGKDAARLLPWLPADRTASIVSSLNLPEGPHSSVQLESGFMPWSYYVVVPTGQFLTVVRQTQTIFYIIVVSVLLLGIGLSLFLARQHYKPIKRLLDSVRKNPSSEVHRQNNELGWLSEAFEHMNLENNDLRSHLRTKSAAWKEKILADLIKGNVRSREELNELTIKAGMQLSYERFAILLIRIDDYRNFEKTNTAIIQNVLKYSIMNVAEEISMELGHGYAIDLTENRGVALLVGIKAEEEVECEQLLHEAAEKIRDFFERLFPFTVTLGISELFHHVLDTPVYYRQAVETSHRRFLEGNNVVLKYQDAPIEEANSRYEIMDEAVSNLIKVIKLGDRELVSSVITEEIQEIRGSDLTPGAARALCQGLIIAVLKLAKEISREEQDRESDEMLQVFAFETVEEFERIFLRYCTRFADEMSRKKESRNFELRDKIVNYVSQHYADVTLNSNQIADTFGVSPSYLSRYFKNQTGTTLSDYVEEIRMNQAKELLQARSMSVKEIVESVGYLDQSHFIRKFKKREGITPQQYKMLFPDSRD</sequence>
<dbReference type="SMART" id="SM00342">
    <property type="entry name" value="HTH_ARAC"/>
    <property type="match status" value="1"/>
</dbReference>
<accession>A0ABX1X3K3</accession>
<dbReference type="SUPFAM" id="SSF46689">
    <property type="entry name" value="Homeodomain-like"/>
    <property type="match status" value="2"/>
</dbReference>
<dbReference type="RefSeq" id="WP_171628485.1">
    <property type="nucleotide sequence ID" value="NZ_WHNY01000004.1"/>
</dbReference>
<dbReference type="InterPro" id="IPR009057">
    <property type="entry name" value="Homeodomain-like_sf"/>
</dbReference>
<dbReference type="PANTHER" id="PTHR43280">
    <property type="entry name" value="ARAC-FAMILY TRANSCRIPTIONAL REGULATOR"/>
    <property type="match status" value="1"/>
</dbReference>
<dbReference type="Proteomes" id="UP000653578">
    <property type="component" value="Unassembled WGS sequence"/>
</dbReference>
<keyword evidence="4" id="KW-1133">Transmembrane helix</keyword>
<evidence type="ECO:0000256" key="3">
    <source>
        <dbReference type="ARBA" id="ARBA00023163"/>
    </source>
</evidence>
<dbReference type="Gene3D" id="1.10.10.60">
    <property type="entry name" value="Homeodomain-like"/>
    <property type="match status" value="2"/>
</dbReference>
<keyword evidence="1" id="KW-0805">Transcription regulation</keyword>
<dbReference type="Pfam" id="PF12833">
    <property type="entry name" value="HTH_18"/>
    <property type="match status" value="1"/>
</dbReference>
<dbReference type="PRINTS" id="PR00032">
    <property type="entry name" value="HTHARAC"/>
</dbReference>
<dbReference type="InterPro" id="IPR020449">
    <property type="entry name" value="Tscrpt_reg_AraC-type_HTH"/>
</dbReference>
<dbReference type="InterPro" id="IPR018060">
    <property type="entry name" value="HTH_AraC"/>
</dbReference>
<dbReference type="Gene3D" id="6.10.340.10">
    <property type="match status" value="1"/>
</dbReference>
<reference evidence="6 7" key="1">
    <citation type="submission" date="2019-10" db="EMBL/GenBank/DDBJ databases">
        <title>Description of Paenibacillus humi sp. nov.</title>
        <authorList>
            <person name="Carlier A."/>
            <person name="Qi S."/>
        </authorList>
    </citation>
    <scope>NUCLEOTIDE SEQUENCE [LARGE SCALE GENOMIC DNA]</scope>
    <source>
        <strain evidence="6 7">LMG 31461</strain>
    </source>
</reference>
<dbReference type="EMBL" id="WHNY01000004">
    <property type="protein sequence ID" value="NOU62678.1"/>
    <property type="molecule type" value="Genomic_DNA"/>
</dbReference>
<gene>
    <name evidence="6" type="ORF">GC096_01290</name>
</gene>
<protein>
    <submittedName>
        <fullName evidence="6">Helix-turn-helix domain-containing protein</fullName>
    </submittedName>
</protein>
<comment type="caution">
    <text evidence="6">The sequence shown here is derived from an EMBL/GenBank/DDBJ whole genome shotgun (WGS) entry which is preliminary data.</text>
</comment>
<dbReference type="PANTHER" id="PTHR43280:SF10">
    <property type="entry name" value="REGULATORY PROTEIN POCR"/>
    <property type="match status" value="1"/>
</dbReference>
<proteinExistence type="predicted"/>